<dbReference type="GO" id="GO:0000981">
    <property type="term" value="F:DNA-binding transcription factor activity, RNA polymerase II-specific"/>
    <property type="evidence" value="ECO:0007669"/>
    <property type="project" value="TreeGrafter"/>
</dbReference>
<feature type="domain" description="C2H2-type" evidence="7">
    <location>
        <begin position="676"/>
        <end position="705"/>
    </location>
</feature>
<dbReference type="GO" id="GO:0045944">
    <property type="term" value="P:positive regulation of transcription by RNA polymerase II"/>
    <property type="evidence" value="ECO:0007669"/>
    <property type="project" value="UniProtKB-ARBA"/>
</dbReference>
<feature type="region of interest" description="Disordered" evidence="6">
    <location>
        <begin position="91"/>
        <end position="117"/>
    </location>
</feature>
<name>A0AA85IYS2_TRIRE</name>
<evidence type="ECO:0000256" key="3">
    <source>
        <dbReference type="ARBA" id="ARBA00022771"/>
    </source>
</evidence>
<feature type="domain" description="C2H2-type" evidence="7">
    <location>
        <begin position="706"/>
        <end position="735"/>
    </location>
</feature>
<accession>A0AA85IYS2</accession>
<evidence type="ECO:0000256" key="5">
    <source>
        <dbReference type="PROSITE-ProRule" id="PRU00042"/>
    </source>
</evidence>
<dbReference type="Gene3D" id="3.30.160.60">
    <property type="entry name" value="Classic Zinc Finger"/>
    <property type="match status" value="7"/>
</dbReference>
<feature type="domain" description="C2H2-type" evidence="7">
    <location>
        <begin position="505"/>
        <end position="534"/>
    </location>
</feature>
<dbReference type="GO" id="GO:0000978">
    <property type="term" value="F:RNA polymerase II cis-regulatory region sequence-specific DNA binding"/>
    <property type="evidence" value="ECO:0007669"/>
    <property type="project" value="TreeGrafter"/>
</dbReference>
<dbReference type="Proteomes" id="UP000050795">
    <property type="component" value="Unassembled WGS sequence"/>
</dbReference>
<dbReference type="Pfam" id="PF00096">
    <property type="entry name" value="zf-C2H2"/>
    <property type="match status" value="2"/>
</dbReference>
<feature type="domain" description="C2H2-type" evidence="7">
    <location>
        <begin position="475"/>
        <end position="504"/>
    </location>
</feature>
<dbReference type="GO" id="GO:0008270">
    <property type="term" value="F:zinc ion binding"/>
    <property type="evidence" value="ECO:0007669"/>
    <property type="project" value="UniProtKB-KW"/>
</dbReference>
<dbReference type="FunFam" id="3.30.160.60:FF:002343">
    <property type="entry name" value="Zinc finger protein 33A"/>
    <property type="match status" value="1"/>
</dbReference>
<feature type="domain" description="C2H2-type" evidence="7">
    <location>
        <begin position="864"/>
        <end position="893"/>
    </location>
</feature>
<dbReference type="SUPFAM" id="SSF57667">
    <property type="entry name" value="beta-beta-alpha zinc fingers"/>
    <property type="match status" value="4"/>
</dbReference>
<dbReference type="GO" id="GO:0005634">
    <property type="term" value="C:nucleus"/>
    <property type="evidence" value="ECO:0007669"/>
    <property type="project" value="UniProtKB-ARBA"/>
</dbReference>
<evidence type="ECO:0000256" key="6">
    <source>
        <dbReference type="SAM" id="MobiDB-lite"/>
    </source>
</evidence>
<keyword evidence="4" id="KW-0862">Zinc</keyword>
<keyword evidence="1" id="KW-0479">Metal-binding</keyword>
<dbReference type="InterPro" id="IPR050329">
    <property type="entry name" value="GLI_C2H2-zinc-finger"/>
</dbReference>
<dbReference type="PROSITE" id="PS50157">
    <property type="entry name" value="ZINC_FINGER_C2H2_2"/>
    <property type="match status" value="7"/>
</dbReference>
<dbReference type="FunFam" id="3.30.160.60:FF:000446">
    <property type="entry name" value="Zinc finger protein"/>
    <property type="match status" value="1"/>
</dbReference>
<evidence type="ECO:0000259" key="7">
    <source>
        <dbReference type="PROSITE" id="PS50157"/>
    </source>
</evidence>
<evidence type="ECO:0000256" key="1">
    <source>
        <dbReference type="ARBA" id="ARBA00022723"/>
    </source>
</evidence>
<sequence>MLHRPSLMPASMRSPKTLLPTQNSSKLIKTLESPILNRLFDTPAMTIVGHIGSDNIDDDDEIVIVEPTDPDEDRLKQKEQEQQQLQLKELEQEGEVEGPRQQQQQQQDQETPMTDKHVDEEMEGYTSDDVEMTTIQPSPVLVSIPPPSTISTNSTSLLINKVNHPPPLNETSVTMTTETSCKQPINILPLNETLQALLTSTPRPSGTPLQSVSFQPILPLTGKTTNSCTTLVQTPCIVSNTGVTTTSLPTLWLHSPITNHATITTTATTTSSSSSSVLPTAPAATTTTTPTNIILPPSVASLTEFTNSLVQNGTALNPLIAAVLVNCATVNMISQLAGTLCTPPIVLNTSDSNNNNGNTATTVNGNSITMPTASILPNLLSAIPLSAYLPGLTLNTPASNLIGGTTGHHIVSGNNIGGNIIVTPSNVDINNSNNNTNSVPISSPSSATSNQGDYLHLSDCKTSSNQRSNGRVKRFKCPLANCEMSFYSRFNQMEHIRTHTGEKPFSCPEPQCNAAFKRRRDLRDHWNMHLLDNPPSATLTEEEFNKALKEADEKYNAMYNFETLDAGNSLHIVKPVDPQQQEQQQQKTSIEIPDPRALFTKKCVNEFGRYHCTYPGCDKSYARRHRLNQHISTHTGTGPIPCDEPNCNVRYFSEEDLKRHKLSHLYAADKNSRRRHVCTYPGCGKAYSKLNKLKEHLRSHTGERPYVCREPGCGAAFIRLYGVKRHELTHVFGRKRGGKRLTQFPNTTLESVMNGENAGGVGGDDVVVVTEEQQTVVTSESPDVIIISPTTNTVTPPPPTTTTASPPLSNILPKPIEQIDTKLDTSSTMPRIRPLPAIAPKSNVTLPIRPISPISGNPGMRRPHICPFKECGKAFPKLNKLREHICRHTGERPFVCEKCKASFVRMYDLRRHSNIHLRGGHPRSLSRFLPPTQVVTSNKPVESTVSESSTGTDVTSTITTANTTVSPLVTVTVCDNAISSNNITVVSIASPSINNPQVDTVPAPSTTTTTVTKLEETPESVVQVVEPLVIKPSESDDEVIESTDNNVLC</sequence>
<dbReference type="InterPro" id="IPR013087">
    <property type="entry name" value="Znf_C2H2_type"/>
</dbReference>
<feature type="region of interest" description="Disordered" evidence="6">
    <location>
        <begin position="1"/>
        <end position="23"/>
    </location>
</feature>
<organism evidence="8 9">
    <name type="scientific">Trichobilharzia regenti</name>
    <name type="common">Nasal bird schistosome</name>
    <dbReference type="NCBI Taxonomy" id="157069"/>
    <lineage>
        <taxon>Eukaryota</taxon>
        <taxon>Metazoa</taxon>
        <taxon>Spiralia</taxon>
        <taxon>Lophotrochozoa</taxon>
        <taxon>Platyhelminthes</taxon>
        <taxon>Trematoda</taxon>
        <taxon>Digenea</taxon>
        <taxon>Strigeidida</taxon>
        <taxon>Schistosomatoidea</taxon>
        <taxon>Schistosomatidae</taxon>
        <taxon>Trichobilharzia</taxon>
    </lineage>
</organism>
<feature type="domain" description="C2H2-type" evidence="7">
    <location>
        <begin position="610"/>
        <end position="639"/>
    </location>
</feature>
<dbReference type="AlphaFoldDB" id="A0AA85IYS2"/>
<reference evidence="9" key="2">
    <citation type="submission" date="2023-11" db="UniProtKB">
        <authorList>
            <consortium name="WormBaseParasite"/>
        </authorList>
    </citation>
    <scope>IDENTIFICATION</scope>
</reference>
<dbReference type="WBParaSite" id="TREG1_129230.1">
    <property type="protein sequence ID" value="TREG1_129230.1"/>
    <property type="gene ID" value="TREG1_129230"/>
</dbReference>
<protein>
    <recommendedName>
        <fullName evidence="7">C2H2-type domain-containing protein</fullName>
    </recommendedName>
</protein>
<evidence type="ECO:0000256" key="4">
    <source>
        <dbReference type="ARBA" id="ARBA00022833"/>
    </source>
</evidence>
<dbReference type="InterPro" id="IPR036236">
    <property type="entry name" value="Znf_C2H2_sf"/>
</dbReference>
<feature type="compositionally biased region" description="Low complexity" evidence="6">
    <location>
        <begin position="99"/>
        <end position="110"/>
    </location>
</feature>
<proteinExistence type="predicted"/>
<dbReference type="FunFam" id="3.30.160.60:FF:000125">
    <property type="entry name" value="Putative zinc finger protein 143"/>
    <property type="match status" value="2"/>
</dbReference>
<evidence type="ECO:0000313" key="9">
    <source>
        <dbReference type="WBParaSite" id="TREG1_129230.1"/>
    </source>
</evidence>
<dbReference type="PANTHER" id="PTHR19818:SF139">
    <property type="entry name" value="PAIR-RULE PROTEIN ODD-PAIRED"/>
    <property type="match status" value="1"/>
</dbReference>
<keyword evidence="8" id="KW-1185">Reference proteome</keyword>
<dbReference type="SMART" id="SM00355">
    <property type="entry name" value="ZnF_C2H2"/>
    <property type="match status" value="8"/>
</dbReference>
<keyword evidence="3 5" id="KW-0863">Zinc-finger</keyword>
<feature type="region of interest" description="Disordered" evidence="6">
    <location>
        <begin position="788"/>
        <end position="812"/>
    </location>
</feature>
<reference evidence="8" key="1">
    <citation type="submission" date="2022-06" db="EMBL/GenBank/DDBJ databases">
        <authorList>
            <person name="Berger JAMES D."/>
            <person name="Berger JAMES D."/>
        </authorList>
    </citation>
    <scope>NUCLEOTIDE SEQUENCE [LARGE SCALE GENOMIC DNA]</scope>
</reference>
<evidence type="ECO:0000313" key="8">
    <source>
        <dbReference type="Proteomes" id="UP000050795"/>
    </source>
</evidence>
<dbReference type="PROSITE" id="PS00028">
    <property type="entry name" value="ZINC_FINGER_C2H2_1"/>
    <property type="match status" value="7"/>
</dbReference>
<feature type="domain" description="C2H2-type" evidence="7">
    <location>
        <begin position="894"/>
        <end position="916"/>
    </location>
</feature>
<keyword evidence="2" id="KW-0677">Repeat</keyword>
<evidence type="ECO:0000256" key="2">
    <source>
        <dbReference type="ARBA" id="ARBA00022737"/>
    </source>
</evidence>
<dbReference type="PANTHER" id="PTHR19818">
    <property type="entry name" value="ZINC FINGER PROTEIN ZIC AND GLI"/>
    <property type="match status" value="1"/>
</dbReference>